<keyword evidence="4" id="KW-1185">Reference proteome</keyword>
<gene>
    <name evidence="3" type="ORF">DACRYDRAFT_25318</name>
</gene>
<keyword evidence="2" id="KW-0732">Signal</keyword>
<accession>M5FQZ5</accession>
<feature type="coiled-coil region" evidence="1">
    <location>
        <begin position="86"/>
        <end position="135"/>
    </location>
</feature>
<evidence type="ECO:0000313" key="4">
    <source>
        <dbReference type="Proteomes" id="UP000030653"/>
    </source>
</evidence>
<sequence length="212" mass="23890">MHTHLVFLIALFATTIIVHALPLPLPSGVEEGCSQQAGFPCPPPTSFAAMQSRWRPGPSVVRPGVREAELKADLAWSEYGHAALHVEITQAQYDVAEEEQERLHQTVLPVLEHQLKQAKMDLADAHNKAKELEKKNLEHPDRIMGPKPHEEWKIAHVLHVKIHEQLTATQNDHHRRLKFAVKKAIKGDQLPHPVMLHRAVYGIHSTSTLETL</sequence>
<reference evidence="3 4" key="1">
    <citation type="journal article" date="2012" name="Science">
        <title>The Paleozoic origin of enzymatic lignin decomposition reconstructed from 31 fungal genomes.</title>
        <authorList>
            <person name="Floudas D."/>
            <person name="Binder M."/>
            <person name="Riley R."/>
            <person name="Barry K."/>
            <person name="Blanchette R.A."/>
            <person name="Henrissat B."/>
            <person name="Martinez A.T."/>
            <person name="Otillar R."/>
            <person name="Spatafora J.W."/>
            <person name="Yadav J.S."/>
            <person name="Aerts A."/>
            <person name="Benoit I."/>
            <person name="Boyd A."/>
            <person name="Carlson A."/>
            <person name="Copeland A."/>
            <person name="Coutinho P.M."/>
            <person name="de Vries R.P."/>
            <person name="Ferreira P."/>
            <person name="Findley K."/>
            <person name="Foster B."/>
            <person name="Gaskell J."/>
            <person name="Glotzer D."/>
            <person name="Gorecki P."/>
            <person name="Heitman J."/>
            <person name="Hesse C."/>
            <person name="Hori C."/>
            <person name="Igarashi K."/>
            <person name="Jurgens J.A."/>
            <person name="Kallen N."/>
            <person name="Kersten P."/>
            <person name="Kohler A."/>
            <person name="Kuees U."/>
            <person name="Kumar T.K.A."/>
            <person name="Kuo A."/>
            <person name="LaButti K."/>
            <person name="Larrondo L.F."/>
            <person name="Lindquist E."/>
            <person name="Ling A."/>
            <person name="Lombard V."/>
            <person name="Lucas S."/>
            <person name="Lundell T."/>
            <person name="Martin R."/>
            <person name="McLaughlin D.J."/>
            <person name="Morgenstern I."/>
            <person name="Morin E."/>
            <person name="Murat C."/>
            <person name="Nagy L.G."/>
            <person name="Nolan M."/>
            <person name="Ohm R.A."/>
            <person name="Patyshakuliyeva A."/>
            <person name="Rokas A."/>
            <person name="Ruiz-Duenas F.J."/>
            <person name="Sabat G."/>
            <person name="Salamov A."/>
            <person name="Samejima M."/>
            <person name="Schmutz J."/>
            <person name="Slot J.C."/>
            <person name="St John F."/>
            <person name="Stenlid J."/>
            <person name="Sun H."/>
            <person name="Sun S."/>
            <person name="Syed K."/>
            <person name="Tsang A."/>
            <person name="Wiebenga A."/>
            <person name="Young D."/>
            <person name="Pisabarro A."/>
            <person name="Eastwood D.C."/>
            <person name="Martin F."/>
            <person name="Cullen D."/>
            <person name="Grigoriev I.V."/>
            <person name="Hibbett D.S."/>
        </authorList>
    </citation>
    <scope>NUCLEOTIDE SEQUENCE [LARGE SCALE GENOMIC DNA]</scope>
    <source>
        <strain evidence="3 4">DJM-731 SS1</strain>
    </source>
</reference>
<proteinExistence type="predicted"/>
<feature type="chain" id="PRO_5004067209" evidence="2">
    <location>
        <begin position="21"/>
        <end position="212"/>
    </location>
</feature>
<dbReference type="RefSeq" id="XP_040624127.1">
    <property type="nucleotide sequence ID" value="XM_040774115.1"/>
</dbReference>
<dbReference type="AlphaFoldDB" id="M5FQZ5"/>
<protein>
    <submittedName>
        <fullName evidence="3">Uncharacterized protein</fullName>
    </submittedName>
</protein>
<evidence type="ECO:0000256" key="2">
    <source>
        <dbReference type="SAM" id="SignalP"/>
    </source>
</evidence>
<dbReference type="GeneID" id="63689177"/>
<dbReference type="HOGENOM" id="CLU_1299672_0_0_1"/>
<dbReference type="Proteomes" id="UP000030653">
    <property type="component" value="Unassembled WGS sequence"/>
</dbReference>
<organism evidence="3 4">
    <name type="scientific">Dacryopinax primogenitus (strain DJM 731)</name>
    <name type="common">Brown rot fungus</name>
    <dbReference type="NCBI Taxonomy" id="1858805"/>
    <lineage>
        <taxon>Eukaryota</taxon>
        <taxon>Fungi</taxon>
        <taxon>Dikarya</taxon>
        <taxon>Basidiomycota</taxon>
        <taxon>Agaricomycotina</taxon>
        <taxon>Dacrymycetes</taxon>
        <taxon>Dacrymycetales</taxon>
        <taxon>Dacrymycetaceae</taxon>
        <taxon>Dacryopinax</taxon>
    </lineage>
</organism>
<dbReference type="EMBL" id="JH795878">
    <property type="protein sequence ID" value="EJT97229.1"/>
    <property type="molecule type" value="Genomic_DNA"/>
</dbReference>
<name>M5FQZ5_DACPD</name>
<evidence type="ECO:0000313" key="3">
    <source>
        <dbReference type="EMBL" id="EJT97229.1"/>
    </source>
</evidence>
<keyword evidence="1" id="KW-0175">Coiled coil</keyword>
<evidence type="ECO:0000256" key="1">
    <source>
        <dbReference type="SAM" id="Coils"/>
    </source>
</evidence>
<feature type="signal peptide" evidence="2">
    <location>
        <begin position="1"/>
        <end position="20"/>
    </location>
</feature>